<sequence>MATARSTSTEASERTSRRRGEEEEGRLSEYRVLCGTDGDAAEILTDVLTNTDSDGVVFCLGHNCYSYNIGDGEVLLTLCLPAKRPWGADKCLPVIQFRCEAARAAAFLFQGRPIQVRYIQKNINHKAVKRYFKPLLSVLTCANKKAAGGGGGEGAHADLKSTIFWFRAKFVAAVRKTFKITASPYWMISTFGCTEAQFVLVSCCYFFESHECTVDTLSHLSRLFDGSGGGGRQLAAVNTFSDLSGMLGTSAWLGRVPEFSAYVAKKLARDDFESGAVDEAVNAFRGQLMLSNTDLIHYIYLSFFQCLNKERFLEYSLRTNPENIDGVAGIGPIITGFIDEGFRRKMATYYTKESYLSNHIAVGSMSLEGVEGYSEEAVGMVEEGAAQSAAPNIPGVGGRAAAVTRYWAGQSRDVQSLLSNLLSERPASRLSPDLHGLLDLAALGDGSAAEGAKEVLFPDPVRCPVYRCQYLNKTFFAVVRGDNLGREWWARHVHLPQYPGWESAEDRRLTAQVHYTELAFSLNHIREQLGVSRHEYFNPRLPVFNLVLDFDLPLRAPSGGLSLDRVYSICRSVRGDVLGVLGILGEVDEAAHPVYFFKSACPPPQWYGGGEEEELLLYGRHATRPFCRCDAKLGLRIITPLPAGTAIVGGGPLIAIAKILNRMIKMNREDLLEICPDLPDAEGPLDTGIYHRGRCVRLPHTYKVNEAGGLERLLKLFVCHPGEGDKGRYVRDALTLKNLLHHSKSDYWERVTAAAAGGRDGAPQKIKVVYSVTDVSEDFLVRQTQQQLPRSYEKPDDRIEAVTGRDLVTWVNEVAWPKVFHNIKAYIPDDKTTQFHFVKFTQTSHNIVQVKPQRGNNFLCISSNHRNKTQSVRIFIVLYTNKEEEVTVTLMSQCFAHKCNSNKPRAHFSIPVQLRGREALK</sequence>
<accession>A0A0B4Q6S4</accession>
<keyword evidence="2" id="KW-0808">Transferase</keyword>
<feature type="compositionally biased region" description="Basic and acidic residues" evidence="7">
    <location>
        <begin position="11"/>
        <end position="24"/>
    </location>
</feature>
<dbReference type="RefSeq" id="YP_009118446.1">
    <property type="nucleotide sequence ID" value="NC_026421.1"/>
</dbReference>
<dbReference type="GO" id="GO:0008270">
    <property type="term" value="F:zinc ion binding"/>
    <property type="evidence" value="ECO:0007669"/>
    <property type="project" value="UniProtKB-KW"/>
</dbReference>
<keyword evidence="8" id="KW-0378">Hydrolase</keyword>
<keyword evidence="6" id="KW-0862">Zinc</keyword>
<dbReference type="HAMAP" id="MF_04011">
    <property type="entry name" value="HSV_PRIM"/>
    <property type="match status" value="1"/>
</dbReference>
<evidence type="ECO:0000313" key="8">
    <source>
        <dbReference type="EMBL" id="AIU39581.1"/>
    </source>
</evidence>
<keyword evidence="8" id="KW-0547">Nucleotide-binding</keyword>
<keyword evidence="5" id="KW-0863">Zinc-finger</keyword>
<evidence type="ECO:0000256" key="2">
    <source>
        <dbReference type="ARBA" id="ARBA00022679"/>
    </source>
</evidence>
<dbReference type="GO" id="GO:0004386">
    <property type="term" value="F:helicase activity"/>
    <property type="evidence" value="ECO:0007669"/>
    <property type="project" value="UniProtKB-KW"/>
</dbReference>
<dbReference type="GO" id="GO:0003899">
    <property type="term" value="F:DNA-directed RNA polymerase activity"/>
    <property type="evidence" value="ECO:0007669"/>
    <property type="project" value="InterPro"/>
</dbReference>
<name>A0A0B4Q6S4_9GAMA</name>
<keyword evidence="8" id="KW-0067">ATP-binding</keyword>
<keyword evidence="3" id="KW-0235">DNA replication</keyword>
<protein>
    <submittedName>
        <fullName evidence="8">Helicase-primase primase subunit</fullName>
    </submittedName>
</protein>
<evidence type="ECO:0000256" key="5">
    <source>
        <dbReference type="ARBA" id="ARBA00022771"/>
    </source>
</evidence>
<gene>
    <name evidence="8" type="primary">ORF56</name>
</gene>
<keyword evidence="9" id="KW-1185">Reference proteome</keyword>
<reference evidence="8 9" key="1">
    <citation type="journal article" date="2015" name="Genome Announc.">
        <title>Genome sequences of equid herpesviruses 2 and 5.</title>
        <authorList>
            <person name="Wilkie G.S."/>
            <person name="Kerr K."/>
            <person name="Stewart J.P."/>
            <person name="Studdert M.J."/>
            <person name="Davison A.J."/>
        </authorList>
    </citation>
    <scope>NUCLEOTIDE SEQUENCE [LARGE SCALE GENOMIC DNA]</scope>
    <source>
        <strain evidence="8">2-141/67</strain>
    </source>
</reference>
<dbReference type="KEGG" id="vg:23104193"/>
<dbReference type="Proteomes" id="UP000124452">
    <property type="component" value="Segment"/>
</dbReference>
<dbReference type="GO" id="GO:0039686">
    <property type="term" value="P:bidirectional double-stranded viral DNA replication"/>
    <property type="evidence" value="ECO:0007669"/>
    <property type="project" value="InterPro"/>
</dbReference>
<keyword evidence="8" id="KW-0347">Helicase</keyword>
<keyword evidence="4" id="KW-0479">Metal-binding</keyword>
<proteinExistence type="inferred from homology"/>
<dbReference type="OrthoDB" id="917at10239"/>
<evidence type="ECO:0000256" key="7">
    <source>
        <dbReference type="SAM" id="MobiDB-lite"/>
    </source>
</evidence>
<dbReference type="GO" id="GO:0006260">
    <property type="term" value="P:DNA replication"/>
    <property type="evidence" value="ECO:0007669"/>
    <property type="project" value="UniProtKB-KW"/>
</dbReference>
<evidence type="ECO:0000256" key="4">
    <source>
        <dbReference type="ARBA" id="ARBA00022723"/>
    </source>
</evidence>
<organism evidence="8 9">
    <name type="scientific">Equid gammaherpesvirus 5</name>
    <dbReference type="NCBI Taxonomy" id="10371"/>
    <lineage>
        <taxon>Viruses</taxon>
        <taxon>Duplodnaviria</taxon>
        <taxon>Heunggongvirae</taxon>
        <taxon>Peploviricota</taxon>
        <taxon>Herviviricetes</taxon>
        <taxon>Herpesvirales</taxon>
        <taxon>Orthoherpesviridae</taxon>
        <taxon>Gammaherpesvirinae</taxon>
        <taxon>Percavirus</taxon>
        <taxon>Percavirus equidgamma5</taxon>
    </lineage>
</organism>
<evidence type="ECO:0000256" key="1">
    <source>
        <dbReference type="ARBA" id="ARBA00022562"/>
    </source>
</evidence>
<dbReference type="GeneID" id="23104193"/>
<dbReference type="Pfam" id="PF03121">
    <property type="entry name" value="Herpes_UL52"/>
    <property type="match status" value="1"/>
</dbReference>
<feature type="compositionally biased region" description="Low complexity" evidence="7">
    <location>
        <begin position="1"/>
        <end position="10"/>
    </location>
</feature>
<evidence type="ECO:0000256" key="3">
    <source>
        <dbReference type="ARBA" id="ARBA00022705"/>
    </source>
</evidence>
<evidence type="ECO:0000256" key="6">
    <source>
        <dbReference type="ARBA" id="ARBA00022833"/>
    </source>
</evidence>
<dbReference type="InterPro" id="IPR033685">
    <property type="entry name" value="HSV_PRIM"/>
</dbReference>
<dbReference type="EMBL" id="KM924295">
    <property type="protein sequence ID" value="AIU39581.1"/>
    <property type="molecule type" value="Genomic_DNA"/>
</dbReference>
<evidence type="ECO:0000313" key="9">
    <source>
        <dbReference type="Proteomes" id="UP000124452"/>
    </source>
</evidence>
<keyword evidence="1" id="KW-1048">Host nucleus</keyword>
<feature type="region of interest" description="Disordered" evidence="7">
    <location>
        <begin position="1"/>
        <end position="24"/>
    </location>
</feature>